<dbReference type="RefSeq" id="WP_371943624.1">
    <property type="nucleotide sequence ID" value="NZ_JAXCEH010000017.1"/>
</dbReference>
<proteinExistence type="predicted"/>
<dbReference type="Proteomes" id="UP001569904">
    <property type="component" value="Unassembled WGS sequence"/>
</dbReference>
<gene>
    <name evidence="3" type="ORF">SM436_24615</name>
</gene>
<keyword evidence="2" id="KW-0812">Transmembrane</keyword>
<protein>
    <submittedName>
        <fullName evidence="3">Uncharacterized protein</fullName>
    </submittedName>
</protein>
<evidence type="ECO:0000313" key="3">
    <source>
        <dbReference type="EMBL" id="MFA1556881.1"/>
    </source>
</evidence>
<dbReference type="EMBL" id="JAXCEH010000017">
    <property type="protein sequence ID" value="MFA1556881.1"/>
    <property type="molecule type" value="Genomic_DNA"/>
</dbReference>
<sequence>MNNAARGVIFGLSLLGIGFMFFGMIDSASADPFKLEDLGGLMAAGFAMVSCAVIGAGALMGMKETPPKQVTFPFQQQAAVPPQAYPQPGTGPQAVPRQYQPPQQPQ</sequence>
<accession>A0ABV4R1V1</accession>
<feature type="transmembrane region" description="Helical" evidence="2">
    <location>
        <begin position="40"/>
        <end position="59"/>
    </location>
</feature>
<feature type="region of interest" description="Disordered" evidence="1">
    <location>
        <begin position="77"/>
        <end position="106"/>
    </location>
</feature>
<keyword evidence="4" id="KW-1185">Reference proteome</keyword>
<keyword evidence="2" id="KW-1133">Transmembrane helix</keyword>
<name>A0ABV4R1V1_9ACTN</name>
<comment type="caution">
    <text evidence="3">The sequence shown here is derived from an EMBL/GenBank/DDBJ whole genome shotgun (WGS) entry which is preliminary data.</text>
</comment>
<evidence type="ECO:0000313" key="4">
    <source>
        <dbReference type="Proteomes" id="UP001569904"/>
    </source>
</evidence>
<keyword evidence="2" id="KW-0472">Membrane</keyword>
<reference evidence="3 4" key="1">
    <citation type="submission" date="2023-11" db="EMBL/GenBank/DDBJ databases">
        <title>Actinomadura monticuli sp. nov., isolated from volcanic ash.</title>
        <authorList>
            <person name="Lee S.D."/>
            <person name="Yang H."/>
            <person name="Kim I.S."/>
        </authorList>
    </citation>
    <scope>NUCLEOTIDE SEQUENCE [LARGE SCALE GENOMIC DNA]</scope>
    <source>
        <strain evidence="3 4">DSM 45346</strain>
    </source>
</reference>
<evidence type="ECO:0000256" key="1">
    <source>
        <dbReference type="SAM" id="MobiDB-lite"/>
    </source>
</evidence>
<evidence type="ECO:0000256" key="2">
    <source>
        <dbReference type="SAM" id="Phobius"/>
    </source>
</evidence>
<organism evidence="3 4">
    <name type="scientific">Actinomadura chokoriensis</name>
    <dbReference type="NCBI Taxonomy" id="454156"/>
    <lineage>
        <taxon>Bacteria</taxon>
        <taxon>Bacillati</taxon>
        <taxon>Actinomycetota</taxon>
        <taxon>Actinomycetes</taxon>
        <taxon>Streptosporangiales</taxon>
        <taxon>Thermomonosporaceae</taxon>
        <taxon>Actinomadura</taxon>
    </lineage>
</organism>